<dbReference type="InterPro" id="IPR021678">
    <property type="entry name" value="DUF3263"/>
</dbReference>
<comment type="caution">
    <text evidence="1">The sequence shown here is derived from an EMBL/GenBank/DDBJ whole genome shotgun (WGS) entry which is preliminary data.</text>
</comment>
<gene>
    <name evidence="1" type="ORF">BST17_24935</name>
</gene>
<evidence type="ECO:0008006" key="3">
    <source>
        <dbReference type="Google" id="ProtNLM"/>
    </source>
</evidence>
<organism evidence="1 2">
    <name type="scientific">Mycolicibacterium bacteremicum</name>
    <name type="common">Mycobacterium bacteremicum</name>
    <dbReference type="NCBI Taxonomy" id="564198"/>
    <lineage>
        <taxon>Bacteria</taxon>
        <taxon>Bacillati</taxon>
        <taxon>Actinomycetota</taxon>
        <taxon>Actinomycetes</taxon>
        <taxon>Mycobacteriales</taxon>
        <taxon>Mycobacteriaceae</taxon>
        <taxon>Mycolicibacterium</taxon>
    </lineage>
</organism>
<reference evidence="1 2" key="1">
    <citation type="submission" date="2017-02" db="EMBL/GenBank/DDBJ databases">
        <title>The new phylogeny of genus Mycobacterium.</title>
        <authorList>
            <person name="Tortoli E."/>
            <person name="Trovato A."/>
            <person name="Cirillo D.M."/>
        </authorList>
    </citation>
    <scope>NUCLEOTIDE SEQUENCE [LARGE SCALE GENOMIC DNA]</scope>
    <source>
        <strain evidence="1 2">DSM 45578</strain>
    </source>
</reference>
<name>A0A1W9YQ93_MYCBA</name>
<evidence type="ECO:0000313" key="2">
    <source>
        <dbReference type="Proteomes" id="UP000192366"/>
    </source>
</evidence>
<evidence type="ECO:0000313" key="1">
    <source>
        <dbReference type="EMBL" id="ORA02157.1"/>
    </source>
</evidence>
<dbReference type="AlphaFoldDB" id="A0A1W9YQ93"/>
<keyword evidence="2" id="KW-1185">Reference proteome</keyword>
<protein>
    <recommendedName>
        <fullName evidence="3">DUF3263 domain-containing protein</fullName>
    </recommendedName>
</protein>
<dbReference type="STRING" id="564198.BST17_24935"/>
<proteinExistence type="predicted"/>
<dbReference type="Pfam" id="PF11662">
    <property type="entry name" value="DUF3263"/>
    <property type="match status" value="1"/>
</dbReference>
<sequence>MTDRQILDLEALFWRTPGAKEDAIRGLGLDPVRYYQRLSQLLESETALSYNPVVVNRLRRIAGLDAVPRNVHLLDRLGVVPERP</sequence>
<accession>A0A1W9YQ93</accession>
<dbReference type="Proteomes" id="UP000192366">
    <property type="component" value="Unassembled WGS sequence"/>
</dbReference>
<dbReference type="EMBL" id="MVHJ01000033">
    <property type="protein sequence ID" value="ORA02157.1"/>
    <property type="molecule type" value="Genomic_DNA"/>
</dbReference>